<reference evidence="1 2" key="1">
    <citation type="submission" date="2023-03" db="EMBL/GenBank/DDBJ databases">
        <title>Whole genome sequencing of Methanotrichaceae archaeon M04Ac.</title>
        <authorList>
            <person name="Khomyakova M.A."/>
            <person name="Merkel A.Y."/>
            <person name="Slobodkin A.I."/>
        </authorList>
    </citation>
    <scope>NUCLEOTIDE SEQUENCE [LARGE SCALE GENOMIC DNA]</scope>
    <source>
        <strain evidence="1 2">M04Ac</strain>
    </source>
</reference>
<name>A0ABT5XEY7_9EURY</name>
<accession>A0ABT5XEY7</accession>
<protein>
    <submittedName>
        <fullName evidence="1">Uncharacterized protein</fullName>
    </submittedName>
</protein>
<comment type="caution">
    <text evidence="1">The sequence shown here is derived from an EMBL/GenBank/DDBJ whole genome shotgun (WGS) entry which is preliminary data.</text>
</comment>
<proteinExistence type="predicted"/>
<gene>
    <name evidence="1" type="ORF">P0O24_06770</name>
</gene>
<organism evidence="1 2">
    <name type="scientific">Candidatus Methanocrinis alkalitolerans</name>
    <dbReference type="NCBI Taxonomy" id="3033395"/>
    <lineage>
        <taxon>Archaea</taxon>
        <taxon>Methanobacteriati</taxon>
        <taxon>Methanobacteriota</taxon>
        <taxon>Stenosarchaea group</taxon>
        <taxon>Methanomicrobia</taxon>
        <taxon>Methanotrichales</taxon>
        <taxon>Methanotrichaceae</taxon>
        <taxon>Methanocrinis</taxon>
    </lineage>
</organism>
<evidence type="ECO:0000313" key="1">
    <source>
        <dbReference type="EMBL" id="MDF0593281.1"/>
    </source>
</evidence>
<dbReference type="Proteomes" id="UP001215956">
    <property type="component" value="Unassembled WGS sequence"/>
</dbReference>
<keyword evidence="2" id="KW-1185">Reference proteome</keyword>
<sequence>MAAVRPLRGGRRAGLLERAVSFALRGIAGPVPFDGLDLLADTVLRTLLTVADPIPEAMGMDGSGLA</sequence>
<dbReference type="RefSeq" id="WP_316968985.1">
    <property type="nucleotide sequence ID" value="NZ_JARFPL010000017.1"/>
</dbReference>
<evidence type="ECO:0000313" key="2">
    <source>
        <dbReference type="Proteomes" id="UP001215956"/>
    </source>
</evidence>
<dbReference type="EMBL" id="JARFPL010000017">
    <property type="protein sequence ID" value="MDF0593281.1"/>
    <property type="molecule type" value="Genomic_DNA"/>
</dbReference>